<name>A0A4S8J8R0_MUSBA</name>
<dbReference type="STRING" id="52838.A0A4S8J8R0"/>
<dbReference type="Gene3D" id="3.30.530.20">
    <property type="match status" value="1"/>
</dbReference>
<evidence type="ECO:0000313" key="2">
    <source>
        <dbReference type="EMBL" id="THU58008.1"/>
    </source>
</evidence>
<reference evidence="2 3" key="1">
    <citation type="journal article" date="2019" name="Nat. Plants">
        <title>Genome sequencing of Musa balbisiana reveals subgenome evolution and function divergence in polyploid bananas.</title>
        <authorList>
            <person name="Yao X."/>
        </authorList>
    </citation>
    <scope>NUCLEOTIDE SEQUENCE [LARGE SCALE GENOMIC DNA]</scope>
    <source>
        <strain evidence="3">cv. DH-PKW</strain>
        <tissue evidence="2">Leaves</tissue>
    </source>
</reference>
<feature type="region of interest" description="Disordered" evidence="1">
    <location>
        <begin position="78"/>
        <end position="104"/>
    </location>
</feature>
<evidence type="ECO:0000313" key="3">
    <source>
        <dbReference type="Proteomes" id="UP000317650"/>
    </source>
</evidence>
<feature type="compositionally biased region" description="Low complexity" evidence="1">
    <location>
        <begin position="146"/>
        <end position="166"/>
    </location>
</feature>
<evidence type="ECO:0000256" key="1">
    <source>
        <dbReference type="SAM" id="MobiDB-lite"/>
    </source>
</evidence>
<accession>A0A4S8J8R0</accession>
<keyword evidence="3" id="KW-1185">Reference proteome</keyword>
<proteinExistence type="predicted"/>
<dbReference type="InterPro" id="IPR023393">
    <property type="entry name" value="START-like_dom_sf"/>
</dbReference>
<dbReference type="AlphaFoldDB" id="A0A4S8J8R0"/>
<dbReference type="Proteomes" id="UP000317650">
    <property type="component" value="Chromosome 3"/>
</dbReference>
<comment type="caution">
    <text evidence="2">The sequence shown here is derived from an EMBL/GenBank/DDBJ whole genome shotgun (WGS) entry which is preliminary data.</text>
</comment>
<sequence>MPSIPPPKPSTQFQMVTAGERCTAHALPETVARHHEHAAGPKQCCSAVVQAVAAPVGAVVVGGAALRRAAGLQALREELPRRGRQRRGGHAPGGARRVGPPAATSTERLEVLDDEHTCSASGWSDRPAAAALRSWSRTWWTCRRATPGRTRACSSTPSSSATSSPWRAPPKPFTGATSPPRRRRARDHLLFPGLSLVSVFFIFLLSGNQQLAGLPLQLAADNLKLVMDKRQVGFRTSKPPLAKSQKTGGEIEGKGAATSYRRRGRKWMITSRESTSLITFREDKPPRDCKYIIPNSSFWCRVKGISTTLFDAAVVTPVGGNAVGVKGCYEDADEALGAERLGGNDGGVTGSNTTEEEEGCGSAKGPAKTIAFMRWCL</sequence>
<dbReference type="EMBL" id="PYDT01000006">
    <property type="protein sequence ID" value="THU58008.1"/>
    <property type="molecule type" value="Genomic_DNA"/>
</dbReference>
<protein>
    <submittedName>
        <fullName evidence="2">Uncharacterized protein</fullName>
    </submittedName>
</protein>
<organism evidence="2 3">
    <name type="scientific">Musa balbisiana</name>
    <name type="common">Banana</name>
    <dbReference type="NCBI Taxonomy" id="52838"/>
    <lineage>
        <taxon>Eukaryota</taxon>
        <taxon>Viridiplantae</taxon>
        <taxon>Streptophyta</taxon>
        <taxon>Embryophyta</taxon>
        <taxon>Tracheophyta</taxon>
        <taxon>Spermatophyta</taxon>
        <taxon>Magnoliopsida</taxon>
        <taxon>Liliopsida</taxon>
        <taxon>Zingiberales</taxon>
        <taxon>Musaceae</taxon>
        <taxon>Musa</taxon>
    </lineage>
</organism>
<feature type="region of interest" description="Disordered" evidence="1">
    <location>
        <begin position="146"/>
        <end position="182"/>
    </location>
</feature>
<gene>
    <name evidence="2" type="ORF">C4D60_Mb03t09590</name>
</gene>
<feature type="region of interest" description="Disordered" evidence="1">
    <location>
        <begin position="339"/>
        <end position="364"/>
    </location>
</feature>
<feature type="compositionally biased region" description="Low complexity" evidence="1">
    <location>
        <begin position="93"/>
        <end position="103"/>
    </location>
</feature>